<dbReference type="Pfam" id="PF13470">
    <property type="entry name" value="PIN_3"/>
    <property type="match status" value="1"/>
</dbReference>
<dbReference type="InterPro" id="IPR029060">
    <property type="entry name" value="PIN-like_dom_sf"/>
</dbReference>
<dbReference type="SUPFAM" id="SSF88723">
    <property type="entry name" value="PIN domain-like"/>
    <property type="match status" value="1"/>
</dbReference>
<protein>
    <submittedName>
        <fullName evidence="2">Putative toxin-antitoxin system toxin component, PIN family</fullName>
    </submittedName>
</protein>
<evidence type="ECO:0000313" key="3">
    <source>
        <dbReference type="Proteomes" id="UP000192505"/>
    </source>
</evidence>
<dbReference type="InterPro" id="IPR002716">
    <property type="entry name" value="PIN_dom"/>
</dbReference>
<dbReference type="PANTHER" id="PTHR34610:SF3">
    <property type="entry name" value="SSL7007 PROTEIN"/>
    <property type="match status" value="1"/>
</dbReference>
<gene>
    <name evidence="2" type="ORF">BWK72_01750</name>
</gene>
<evidence type="ECO:0000259" key="1">
    <source>
        <dbReference type="Pfam" id="PF13470"/>
    </source>
</evidence>
<organism evidence="2 3">
    <name type="scientific">Rhodoferax ferrireducens</name>
    <dbReference type="NCBI Taxonomy" id="192843"/>
    <lineage>
        <taxon>Bacteria</taxon>
        <taxon>Pseudomonadati</taxon>
        <taxon>Pseudomonadota</taxon>
        <taxon>Betaproteobacteria</taxon>
        <taxon>Burkholderiales</taxon>
        <taxon>Comamonadaceae</taxon>
        <taxon>Rhodoferax</taxon>
    </lineage>
</organism>
<dbReference type="InterPro" id="IPR002850">
    <property type="entry name" value="PIN_toxin-like"/>
</dbReference>
<comment type="caution">
    <text evidence="2">The sequence shown here is derived from an EMBL/GenBank/DDBJ whole genome shotgun (WGS) entry which is preliminary data.</text>
</comment>
<reference evidence="2 3" key="1">
    <citation type="submission" date="2017-01" db="EMBL/GenBank/DDBJ databases">
        <title>Novel large sulfur bacteria in the metagenomes of groundwater-fed chemosynthetic microbial mats in the Lake Huron basin.</title>
        <authorList>
            <person name="Sharrar A.M."/>
            <person name="Flood B.E."/>
            <person name="Bailey J.V."/>
            <person name="Jones D.S."/>
            <person name="Biddanda B."/>
            <person name="Ruberg S.A."/>
            <person name="Marcus D.N."/>
            <person name="Dick G.J."/>
        </authorList>
    </citation>
    <scope>NUCLEOTIDE SEQUENCE [LARGE SCALE GENOMIC DNA]</scope>
    <source>
        <strain evidence="2">A7</strain>
    </source>
</reference>
<feature type="domain" description="PIN" evidence="1">
    <location>
        <begin position="5"/>
        <end position="118"/>
    </location>
</feature>
<evidence type="ECO:0000313" key="2">
    <source>
        <dbReference type="EMBL" id="OQW89984.1"/>
    </source>
</evidence>
<dbReference type="Proteomes" id="UP000192505">
    <property type="component" value="Unassembled WGS sequence"/>
</dbReference>
<dbReference type="NCBIfam" id="TIGR00305">
    <property type="entry name" value="putative toxin-antitoxin system toxin component, PIN family"/>
    <property type="match status" value="1"/>
</dbReference>
<dbReference type="AlphaFoldDB" id="A0A1W9KZ25"/>
<name>A0A1W9KZ25_9BURK</name>
<accession>A0A1W9KZ25</accession>
<dbReference type="EMBL" id="MTEI01000001">
    <property type="protein sequence ID" value="OQW89984.1"/>
    <property type="molecule type" value="Genomic_DNA"/>
</dbReference>
<proteinExistence type="predicted"/>
<sequence length="145" mass="15859">MVKLRAVLDTNILVAGLSSQRGASFALITHALAGRFELLASPALWLEYEAVLKRREIFALHGLSTGDVDDVLDALAGIVTPVQSHFLWRPQLRDPNDEMVLEAAVNGQASFLVTLNVRDFALAASRWKIKLLAPGAFLLLLEKTP</sequence>
<dbReference type="PANTHER" id="PTHR34610">
    <property type="entry name" value="SSL7007 PROTEIN"/>
    <property type="match status" value="1"/>
</dbReference>